<evidence type="ECO:0000313" key="2">
    <source>
        <dbReference type="Proteomes" id="UP000027931"/>
    </source>
</evidence>
<dbReference type="EMBL" id="JMIR01000001">
    <property type="protein sequence ID" value="KEO85107.1"/>
    <property type="molecule type" value="Genomic_DNA"/>
</dbReference>
<protein>
    <submittedName>
        <fullName evidence="1">Uncharacterized protein</fullName>
    </submittedName>
</protein>
<accession>A0A074MHI1</accession>
<dbReference type="Proteomes" id="UP000027931">
    <property type="component" value="Unassembled WGS sequence"/>
</dbReference>
<reference evidence="1 2" key="1">
    <citation type="journal article" date="2013" name="Int. J. Syst. Evol. Microbiol.">
        <title>Tumebacillus flagellatus sp. nov., an alpha-amylase/pullulanase-producing bacterium isolated from cassava wastewater.</title>
        <authorList>
            <person name="Wang Q."/>
            <person name="Xie N."/>
            <person name="Qin Y."/>
            <person name="Shen N."/>
            <person name="Zhu J."/>
            <person name="Mi H."/>
            <person name="Huang R."/>
        </authorList>
    </citation>
    <scope>NUCLEOTIDE SEQUENCE [LARGE SCALE GENOMIC DNA]</scope>
    <source>
        <strain evidence="1 2">GST4</strain>
    </source>
</reference>
<dbReference type="eggNOG" id="ENOG5033IHN">
    <property type="taxonomic scope" value="Bacteria"/>
</dbReference>
<organism evidence="1 2">
    <name type="scientific">Tumebacillus flagellatus</name>
    <dbReference type="NCBI Taxonomy" id="1157490"/>
    <lineage>
        <taxon>Bacteria</taxon>
        <taxon>Bacillati</taxon>
        <taxon>Bacillota</taxon>
        <taxon>Bacilli</taxon>
        <taxon>Bacillales</taxon>
        <taxon>Alicyclobacillaceae</taxon>
        <taxon>Tumebacillus</taxon>
    </lineage>
</organism>
<evidence type="ECO:0000313" key="1">
    <source>
        <dbReference type="EMBL" id="KEO85107.1"/>
    </source>
</evidence>
<comment type="caution">
    <text evidence="1">The sequence shown here is derived from an EMBL/GenBank/DDBJ whole genome shotgun (WGS) entry which is preliminary data.</text>
</comment>
<dbReference type="InterPro" id="IPR016767">
    <property type="entry name" value="UCP019853"/>
</dbReference>
<gene>
    <name evidence="1" type="ORF">EL26_00665</name>
</gene>
<proteinExistence type="predicted"/>
<keyword evidence="2" id="KW-1185">Reference proteome</keyword>
<name>A0A074MHI1_9BACL</name>
<dbReference type="RefSeq" id="WP_038083319.1">
    <property type="nucleotide sequence ID" value="NZ_JMIR01000001.1"/>
</dbReference>
<dbReference type="PIRSF" id="PIRSF019853">
    <property type="entry name" value="UCP019853"/>
    <property type="match status" value="1"/>
</dbReference>
<dbReference type="OrthoDB" id="2877688at2"/>
<sequence length="132" mass="15399">MEYMALVKRLDPHVEEEVTVEIEGVEFTGFAFICPYEIEVGQKYPVSIGFTILDEFKVREIYENEKELERLDQGFGYCIRGLLDENSINAGIIILDEDEYFADYPDLIGKYVEMEVDRISIEFLEKGIHEEL</sequence>
<dbReference type="AlphaFoldDB" id="A0A074MHI1"/>